<evidence type="ECO:0000313" key="3">
    <source>
        <dbReference type="EMBL" id="CEM47876.1"/>
    </source>
</evidence>
<sequence>MKALTSLLLAGLVGPCVGRFSTQPSYGLTRNAAVTLGDLSDQLADSAGDTLLSPQTERLLLDPGTIFVEKTRSAGDDHIDSSPSPTPSLSGSSADSTPPSEEHEAEQHATPSPSPPSTDPAKAKYMEDLEKTGKDLIQLETFLLENPEKKERCKRHWDIYNDFTRAKAYMDAAIKLQQDVSRNEYMAKNADDKDAERIGKLREKRGKEIRTDFILDVCGKSVKKVHSGFDLPPPAETDFLRRALTESLYGESALMKPEIADLVGSLKKEVELQEKRFKDIEKKMMSTGVDSYTDDPFLGTICHRLDTIGKVQNQQEYFTTCITEGSQDEAAMSTDSSPPPCHLVAIAQAMAASLLHTSEDLLEEDAAFCMATGKWIFSTYEEESMLTSAREFVKQRKGLQDQTIDQECEQEEDDETARQADEGTASTSTSDSTPKGNPTSFSASVIQFLQGGEPSSTSTTPSSSEPSAPIVSSPGKVEFSKLVTQWRDEAVLKDAKSWVVLNDATALAPYRKKPDEEGYLPLENDGEKKGKLHDWRCGKYMRALRSEQEAIFHLVELFHVFQSFTGGESVWARQKREAEKLRKDRLDNAVKKMQKEETAAEETPLDGENGEKKPSRAEQIANWQLNSEKPFIVSNWQLEWENGVRRHAAVSTTTDTSPSPATPVTNPDTTLDTPTATATKFLQFWKKTDETLAKEDTTADAEIEDAHPPCNFETLIVTSMVCEGRAAGSSDKYRDCVLFGSMRCMGLMSPYFSTMKPEEIKTEITQGVGDVEKGFWAARHVFTTLVQETTCVPAMRYHEEYITKRMTMDMSEEDSLVKPLKIFTEGECKDSVWKDSNVENLACKLFWTTGGCWKDQWKAVSKILEYNRKALIEADAIAAKAALRETSLAFHQARSDFFLLHKLGQINTAESTASKRNLQKLIQQKIVTLAKTQRDLESSMRSASASSDTGSVLKFLQTLEAEAGGDPPQTPEKIKADIEAQKRELLKLMATKHGQAVAKDNPSLKTVMDNLAAVHTGNLSEEEAAAHSKQLAQMINHIDKEIEKGGDLNVIDPETVAAAASEEPTPDLSAKADHELRTELQGKLEKLKEAVNNQAGPQKVHDLYADVKNAIEAYVEKAKNDPAEQDGRLYRIEKEFGDVIDQMNMQVQLYVHQHQVALAVESGKPVPKPPGAHKETPKVDTAAVTEKGTVDAAKGTSSGETKPASDNVGGTPGATTTTVSDPREKGTPDAAKTTSASDTEKGTPGATKVASDTENITPGATEKSTPGATTKVPATSDTSGEKAFTPSLDTISEKAEKFLQEAQARETAFQFLEDRKAQLREDEEKIKKDGEGSNAAASVLSGVRDAVGELQSGLVADSSPVSGSEILSGSFQNALDGIERSGVALKNANNRQRERGQAPAAEAIAASFEQNLSLRDRLESPDSPPMPKGLKDTISNFLDKGMMEGQDGSVVSASPEGLDKHQLLTDLASAALEIPQASTDSSLLEQLQVRLQAIDRQMQKLDDAAARTQQAEKGGDGLSESESASWQTSEAPRKPLQQVPLSAELTKDTRDPLIGLLELGSEADCNKDKTKKWDTSACRPKKKEECDADAEVEWKADKCQLKGSSASDDKDGDKDAFPSAALTIPDDKKKGLCESSLGDWDESGKKCTCKNRAMLPYTDTHTCDFPDVRCTAPDSGGVWGVRPPPAEADTPAPSKTDSAPAEKTEAQKECEKQDGKQWKDGKCVAKTFLQMEEEEGRAPTASMMLELQGKKEDCEKDTTKTWDETTSECKAKSSGAPSTTSPAKDSSPPPAAAGDKECICPTSKPLNAGTGKCGVASEENPESPTIKEMIATSYQTKVEPVGSLPKGKCPAADEYEDESTENCYPRCPDPQKYDAVTQTCVCQKAPCDNEACKLDNREGCYKQTLDQINKDDGTPNCKDASMVKTAKGCRCKDPTHRFEGDSCAEYCKDDEGKEFKDGRCKCKPGFTAKTAESNGLKTLTCEAQNGGSDTAPGKKTVQQECEKDENGNCKTGFLQIADEDADRASFLQLQQKEKVVDKASCESGGGTWNDGTSICTCPAGQLPDPDDGKCTAISLPGATNSAASQTGPLTEAQVRRVEERRGTRIWLEKREGIVGGVHGHAGDFPK</sequence>
<feature type="region of interest" description="Disordered" evidence="1">
    <location>
        <begin position="651"/>
        <end position="673"/>
    </location>
</feature>
<name>A0A0G4HTY7_9ALVE</name>
<feature type="compositionally biased region" description="Low complexity" evidence="1">
    <location>
        <begin position="81"/>
        <end position="99"/>
    </location>
</feature>
<accession>A0A0G4HTY7</accession>
<feature type="compositionally biased region" description="Polar residues" evidence="1">
    <location>
        <begin position="1520"/>
        <end position="1530"/>
    </location>
</feature>
<feature type="region of interest" description="Disordered" evidence="1">
    <location>
        <begin position="1600"/>
        <end position="1621"/>
    </location>
</feature>
<gene>
    <name evidence="3" type="ORF">Cvel_8552</name>
</gene>
<feature type="compositionally biased region" description="Basic and acidic residues" evidence="1">
    <location>
        <begin position="1607"/>
        <end position="1616"/>
    </location>
</feature>
<reference evidence="3" key="1">
    <citation type="submission" date="2014-11" db="EMBL/GenBank/DDBJ databases">
        <authorList>
            <person name="Otto D Thomas"/>
            <person name="Naeem Raeece"/>
        </authorList>
    </citation>
    <scope>NUCLEOTIDE SEQUENCE</scope>
</reference>
<feature type="chain" id="PRO_5005191758" evidence="2">
    <location>
        <begin position="19"/>
        <end position="2126"/>
    </location>
</feature>
<proteinExistence type="predicted"/>
<protein>
    <submittedName>
        <fullName evidence="3">Uncharacterized protein</fullName>
    </submittedName>
</protein>
<evidence type="ECO:0000256" key="1">
    <source>
        <dbReference type="SAM" id="MobiDB-lite"/>
    </source>
</evidence>
<feature type="compositionally biased region" description="Basic and acidic residues" evidence="1">
    <location>
        <begin position="1748"/>
        <end position="1771"/>
    </location>
</feature>
<feature type="compositionally biased region" description="Acidic residues" evidence="1">
    <location>
        <begin position="404"/>
        <end position="415"/>
    </location>
</feature>
<feature type="compositionally biased region" description="Polar residues" evidence="1">
    <location>
        <begin position="1250"/>
        <end position="1278"/>
    </location>
</feature>
<dbReference type="EMBL" id="CDMZ01003868">
    <property type="protein sequence ID" value="CEM47876.1"/>
    <property type="molecule type" value="Genomic_DNA"/>
</dbReference>
<feature type="region of interest" description="Disordered" evidence="1">
    <location>
        <begin position="1805"/>
        <end position="1824"/>
    </location>
</feature>
<feature type="region of interest" description="Disordered" evidence="1">
    <location>
        <begin position="1502"/>
        <end position="1545"/>
    </location>
</feature>
<feature type="region of interest" description="Disordered" evidence="1">
    <location>
        <begin position="72"/>
        <end position="122"/>
    </location>
</feature>
<feature type="region of interest" description="Disordered" evidence="1">
    <location>
        <begin position="1747"/>
        <end position="1798"/>
    </location>
</feature>
<evidence type="ECO:0000256" key="2">
    <source>
        <dbReference type="SAM" id="SignalP"/>
    </source>
</evidence>
<keyword evidence="2" id="KW-0732">Signal</keyword>
<feature type="region of interest" description="Disordered" evidence="1">
    <location>
        <begin position="1676"/>
        <end position="1716"/>
    </location>
</feature>
<feature type="signal peptide" evidence="2">
    <location>
        <begin position="1"/>
        <end position="18"/>
    </location>
</feature>
<organism evidence="3">
    <name type="scientific">Chromera velia CCMP2878</name>
    <dbReference type="NCBI Taxonomy" id="1169474"/>
    <lineage>
        <taxon>Eukaryota</taxon>
        <taxon>Sar</taxon>
        <taxon>Alveolata</taxon>
        <taxon>Colpodellida</taxon>
        <taxon>Chromeraceae</taxon>
        <taxon>Chromera</taxon>
    </lineage>
</organism>
<feature type="region of interest" description="Disordered" evidence="1">
    <location>
        <begin position="1162"/>
        <end position="1287"/>
    </location>
</feature>
<feature type="compositionally biased region" description="Polar residues" evidence="1">
    <location>
        <begin position="424"/>
        <end position="447"/>
    </location>
</feature>
<feature type="compositionally biased region" description="Low complexity" evidence="1">
    <location>
        <begin position="1776"/>
        <end position="1786"/>
    </location>
</feature>
<dbReference type="VEuPathDB" id="CryptoDB:Cvel_8552"/>
<feature type="region of interest" description="Disordered" evidence="1">
    <location>
        <begin position="592"/>
        <end position="616"/>
    </location>
</feature>
<feature type="region of interest" description="Disordered" evidence="1">
    <location>
        <begin position="397"/>
        <end position="473"/>
    </location>
</feature>
<feature type="compositionally biased region" description="Low complexity" evidence="1">
    <location>
        <begin position="453"/>
        <end position="473"/>
    </location>
</feature>
<feature type="compositionally biased region" description="Basic and acidic residues" evidence="1">
    <location>
        <begin position="1700"/>
        <end position="1716"/>
    </location>
</feature>